<accession>A0A482PL75</accession>
<dbReference type="Gene3D" id="2.40.128.130">
    <property type="entry name" value="Autotransporter beta-domain"/>
    <property type="match status" value="1"/>
</dbReference>
<organism evidence="4">
    <name type="scientific">Citrobacter rodentium</name>
    <dbReference type="NCBI Taxonomy" id="67825"/>
    <lineage>
        <taxon>Bacteria</taxon>
        <taxon>Pseudomonadati</taxon>
        <taxon>Pseudomonadota</taxon>
        <taxon>Gammaproteobacteria</taxon>
        <taxon>Enterobacterales</taxon>
        <taxon>Enterobacteriaceae</taxon>
        <taxon>Citrobacter</taxon>
    </lineage>
</organism>
<feature type="chain" id="PRO_5019845650" evidence="2">
    <location>
        <begin position="24"/>
        <end position="938"/>
    </location>
</feature>
<feature type="compositionally biased region" description="Low complexity" evidence="1">
    <location>
        <begin position="118"/>
        <end position="127"/>
    </location>
</feature>
<dbReference type="AlphaFoldDB" id="A0A482PL75"/>
<dbReference type="InterPro" id="IPR036709">
    <property type="entry name" value="Autotransporte_beta_dom_sf"/>
</dbReference>
<dbReference type="InterPro" id="IPR005546">
    <property type="entry name" value="Autotransporte_beta"/>
</dbReference>
<keyword evidence="2" id="KW-0732">Signal</keyword>
<dbReference type="EMBL" id="CP038008">
    <property type="protein sequence ID" value="QBY28612.1"/>
    <property type="molecule type" value="Genomic_DNA"/>
</dbReference>
<sequence>MNKKILSCVISLSLGATSVSSQAASCPDNLQKLTAAEREKLPANCAENHESSSLWWWVGGGAALAATGIAIAAGGGGGGDNDNDDNDFDDYDDYVEYYVRNGAWPAGTPQSVIDRWNSHNNGNNNNGGNSGQGNNGDNPGVTSDSFSAHLNSSGTNVSSFTFNQPGGTLNIDTSSSVSGNNQYTARASGQGLHISQLTGATTTAQNDATALFVSGRQATVNIAGNLVANGNDATVLELNGADSSVTLAASSKTTATNGAHAMDIEGANASVSVLGALTVSGWDSTGIAIDGQKAQLTIGNTATVDVSSLNGTWRDDDVIASAFDIDGNYLQVTQNSNNFVVGANATGIDAEASLGGSVRQNGTMTISGSGATGIRIESESASGSLTATNSGKLNVSGGGAGMSASGYGASLVNTGEIVVNNSGSALSAARGATAINKGTITLRADNGIASGTLTAMRGMGNSTLINDSEGIIHVNASGAAPFTTANSSDTIVNRGKIYVNGSDATQQYALNNYIIGTQSAGQAGTLFAQNLSLETVQVDTAFTTQTSDTTVRFDDVIVGDNLNGAEKIQSTSVVWSAQGVENAQGNIDVVMNKKRYDTLVSDASLKQAARALESGYQASALYSSLNQASVSALNHAISQISGRDIGMALKQARMLSSRFDRMADNTLKSPDGLGFNVVERSNPQAELGEKGRYDMVAVTQDFTYGSHQFTLRYGLARIDGSDSNSSDGITGGYSQFLGLHHQRPVGDWQWKNQLDATIHQLDTTRNIRYDGVSRQADASSEQQELRFASTLGKTLSLSEGLTIEPYAGFNLRLHHADALRERRAGEWNLRLDAREKTAVDAIAGVHLAWFNDNGLMVNATLEGGPVLHYRERNGYARLSSQLGVRFKNASQQGSKISSSAQVGMHWIHNNSALGLNAYHWQEDNQQDKGLLLKFNYQF</sequence>
<feature type="domain" description="Autotransporter" evidence="3">
    <location>
        <begin position="609"/>
        <end position="938"/>
    </location>
</feature>
<evidence type="ECO:0000313" key="4">
    <source>
        <dbReference type="EMBL" id="QBY28612.1"/>
    </source>
</evidence>
<name>A0A482PL75_CITRO</name>
<feature type="region of interest" description="Disordered" evidence="1">
    <location>
        <begin position="110"/>
        <end position="149"/>
    </location>
</feature>
<dbReference type="PROSITE" id="PS51208">
    <property type="entry name" value="AUTOTRANSPORTER"/>
    <property type="match status" value="1"/>
</dbReference>
<dbReference type="InterPro" id="IPR058034">
    <property type="entry name" value="BigA_beta"/>
</dbReference>
<proteinExistence type="predicted"/>
<dbReference type="Pfam" id="PF25783">
    <property type="entry name" value="BigA_beta"/>
    <property type="match status" value="1"/>
</dbReference>
<gene>
    <name evidence="4" type="ORF">E2R62_06945</name>
</gene>
<protein>
    <submittedName>
        <fullName evidence="4">Autotransporter domain-containing protein</fullName>
    </submittedName>
</protein>
<dbReference type="RefSeq" id="WP_012906289.1">
    <property type="nucleotide sequence ID" value="NZ_CAJTBI010000029.1"/>
</dbReference>
<evidence type="ECO:0000256" key="1">
    <source>
        <dbReference type="SAM" id="MobiDB-lite"/>
    </source>
</evidence>
<feature type="signal peptide" evidence="2">
    <location>
        <begin position="1"/>
        <end position="23"/>
    </location>
</feature>
<evidence type="ECO:0000259" key="3">
    <source>
        <dbReference type="PROSITE" id="PS51208"/>
    </source>
</evidence>
<dbReference type="OMA" id="KLPANCA"/>
<dbReference type="SUPFAM" id="SSF103515">
    <property type="entry name" value="Autotransporter"/>
    <property type="match status" value="1"/>
</dbReference>
<dbReference type="Pfam" id="PF03797">
    <property type="entry name" value="Autotransporter"/>
    <property type="match status" value="1"/>
</dbReference>
<reference evidence="4" key="1">
    <citation type="submission" date="2019-03" db="EMBL/GenBank/DDBJ databases">
        <title>Complete genome sequence of enteropathogenic Citrobacter rodentium strain DBS100.</title>
        <authorList>
            <person name="Popov G."/>
            <person name="Fiebig A."/>
            <person name="Shideler S."/>
            <person name="Coombes B."/>
            <person name="Savchenko A."/>
        </authorList>
    </citation>
    <scope>NUCLEOTIDE SEQUENCE</scope>
    <source>
        <strain evidence="4">DBS100</strain>
    </source>
</reference>
<evidence type="ECO:0000256" key="2">
    <source>
        <dbReference type="SAM" id="SignalP"/>
    </source>
</evidence>